<accession>A0ABR3N5Q1</accession>
<feature type="region of interest" description="Disordered" evidence="1">
    <location>
        <begin position="1"/>
        <end position="20"/>
    </location>
</feature>
<sequence>MNDEDIMKRSSSRSDAPSLLSARREASAVRPFSASIREVSSMFSFMGLVNGTTDTHTNVSCTCNCKRSTSFQSMAISEYPRAFSLSFCLKFLTKKDSNRGTANDFRRNLRFGNRKRTESSDTFVLSLAPFVIAEARRDWPIDACQRLSNTTIAQSLLASVNMKSSIKT</sequence>
<reference evidence="2 3" key="1">
    <citation type="submission" date="2023-09" db="EMBL/GenBank/DDBJ databases">
        <authorList>
            <person name="Wang M."/>
        </authorList>
    </citation>
    <scope>NUCLEOTIDE SEQUENCE [LARGE SCALE GENOMIC DNA]</scope>
    <source>
        <strain evidence="2">GT-2023</strain>
        <tissue evidence="2">Liver</tissue>
    </source>
</reference>
<gene>
    <name evidence="2" type="ORF">QQF64_028076</name>
</gene>
<dbReference type="EMBL" id="JAYMGO010000006">
    <property type="protein sequence ID" value="KAL1272214.1"/>
    <property type="molecule type" value="Genomic_DNA"/>
</dbReference>
<proteinExistence type="predicted"/>
<dbReference type="Proteomes" id="UP001558613">
    <property type="component" value="Unassembled WGS sequence"/>
</dbReference>
<evidence type="ECO:0000256" key="1">
    <source>
        <dbReference type="SAM" id="MobiDB-lite"/>
    </source>
</evidence>
<organism evidence="2 3">
    <name type="scientific">Cirrhinus molitorella</name>
    <name type="common">mud carp</name>
    <dbReference type="NCBI Taxonomy" id="172907"/>
    <lineage>
        <taxon>Eukaryota</taxon>
        <taxon>Metazoa</taxon>
        <taxon>Chordata</taxon>
        <taxon>Craniata</taxon>
        <taxon>Vertebrata</taxon>
        <taxon>Euteleostomi</taxon>
        <taxon>Actinopterygii</taxon>
        <taxon>Neopterygii</taxon>
        <taxon>Teleostei</taxon>
        <taxon>Ostariophysi</taxon>
        <taxon>Cypriniformes</taxon>
        <taxon>Cyprinidae</taxon>
        <taxon>Labeoninae</taxon>
        <taxon>Labeonini</taxon>
        <taxon>Cirrhinus</taxon>
    </lineage>
</organism>
<name>A0ABR3N5Q1_9TELE</name>
<evidence type="ECO:0000313" key="3">
    <source>
        <dbReference type="Proteomes" id="UP001558613"/>
    </source>
</evidence>
<protein>
    <submittedName>
        <fullName evidence="2">Uncharacterized protein</fullName>
    </submittedName>
</protein>
<evidence type="ECO:0000313" key="2">
    <source>
        <dbReference type="EMBL" id="KAL1272214.1"/>
    </source>
</evidence>
<comment type="caution">
    <text evidence="2">The sequence shown here is derived from an EMBL/GenBank/DDBJ whole genome shotgun (WGS) entry which is preliminary data.</text>
</comment>
<keyword evidence="3" id="KW-1185">Reference proteome</keyword>